<proteinExistence type="predicted"/>
<gene>
    <name evidence="1" type="ORF">EI77_04271</name>
</gene>
<evidence type="ECO:0000313" key="1">
    <source>
        <dbReference type="EMBL" id="TDU64087.1"/>
    </source>
</evidence>
<protein>
    <submittedName>
        <fullName evidence="1">Uncharacterized protein</fullName>
    </submittedName>
</protein>
<organism evidence="1 2">
    <name type="scientific">Prosthecobacter fusiformis</name>
    <dbReference type="NCBI Taxonomy" id="48464"/>
    <lineage>
        <taxon>Bacteria</taxon>
        <taxon>Pseudomonadati</taxon>
        <taxon>Verrucomicrobiota</taxon>
        <taxon>Verrucomicrobiia</taxon>
        <taxon>Verrucomicrobiales</taxon>
        <taxon>Verrucomicrobiaceae</taxon>
        <taxon>Prosthecobacter</taxon>
    </lineage>
</organism>
<comment type="caution">
    <text evidence="1">The sequence shown here is derived from an EMBL/GenBank/DDBJ whole genome shotgun (WGS) entry which is preliminary data.</text>
</comment>
<dbReference type="EMBL" id="SOCA01000012">
    <property type="protein sequence ID" value="TDU64087.1"/>
    <property type="molecule type" value="Genomic_DNA"/>
</dbReference>
<dbReference type="AlphaFoldDB" id="A0A4R7RIX1"/>
<keyword evidence="2" id="KW-1185">Reference proteome</keyword>
<dbReference type="Proteomes" id="UP000295662">
    <property type="component" value="Unassembled WGS sequence"/>
</dbReference>
<sequence length="265" mass="29447">MSSAGSYNSHVGQFAGGPRQMSMGLSAAQFDLPHPPVSSRVMLLIHRALVVAFAKLRSEQGSLAHDIEDAVTVPLYHVLENDLRYRKQRQEPEAIPGFDDTLIESIVRHSGTTDYTLTKLKKEPDIFIKLRPPERGSVLPTDYAIFVECKPVDATHAAGTRYCDDGLIRFANGDYAWAMQEGLMIGYTRHGRSIASHLVPALAEVARCQKLGMDPSQPALQPVPGPTFPLAEPLHVSVHERAFDWAWNKGPAHPIRVYHSWHDCH</sequence>
<evidence type="ECO:0000313" key="2">
    <source>
        <dbReference type="Proteomes" id="UP000295662"/>
    </source>
</evidence>
<reference evidence="1 2" key="1">
    <citation type="submission" date="2019-03" db="EMBL/GenBank/DDBJ databases">
        <title>Genomic Encyclopedia of Archaeal and Bacterial Type Strains, Phase II (KMG-II): from individual species to whole genera.</title>
        <authorList>
            <person name="Goeker M."/>
        </authorList>
    </citation>
    <scope>NUCLEOTIDE SEQUENCE [LARGE SCALE GENOMIC DNA]</scope>
    <source>
        <strain evidence="1 2">ATCC 25309</strain>
    </source>
</reference>
<name>A0A4R7RIX1_9BACT</name>
<accession>A0A4R7RIX1</accession>
<dbReference type="RefSeq" id="WP_133797254.1">
    <property type="nucleotide sequence ID" value="NZ_SOCA01000012.1"/>
</dbReference>
<dbReference type="OrthoDB" id="287957at2"/>